<feature type="transmembrane region" description="Helical" evidence="19">
    <location>
        <begin position="171"/>
        <end position="200"/>
    </location>
</feature>
<evidence type="ECO:0000256" key="12">
    <source>
        <dbReference type="ARBA" id="ARBA00022989"/>
    </source>
</evidence>
<comment type="catalytic activity">
    <reaction evidence="17 19">
        <text>alpha-ribazole + adenosylcob(III)inamide-GDP = adenosylcob(III)alamin + GMP + H(+)</text>
        <dbReference type="Rhea" id="RHEA:16049"/>
        <dbReference type="ChEBI" id="CHEBI:10329"/>
        <dbReference type="ChEBI" id="CHEBI:15378"/>
        <dbReference type="ChEBI" id="CHEBI:18408"/>
        <dbReference type="ChEBI" id="CHEBI:58115"/>
        <dbReference type="ChEBI" id="CHEBI:60487"/>
        <dbReference type="EC" id="2.7.8.26"/>
    </reaction>
</comment>
<proteinExistence type="inferred from homology"/>
<dbReference type="PANTHER" id="PTHR34148:SF1">
    <property type="entry name" value="ADENOSYLCOBINAMIDE-GDP RIBAZOLETRANSFERASE"/>
    <property type="match status" value="1"/>
</dbReference>
<dbReference type="GO" id="GO:0008818">
    <property type="term" value="F:cobalamin 5'-phosphate synthase activity"/>
    <property type="evidence" value="ECO:0007669"/>
    <property type="project" value="UniProtKB-UniRule"/>
</dbReference>
<keyword evidence="8 19" id="KW-0169">Cobalamin biosynthesis</keyword>
<evidence type="ECO:0000256" key="10">
    <source>
        <dbReference type="ARBA" id="ARBA00022692"/>
    </source>
</evidence>
<comment type="subcellular location">
    <subcellularLocation>
        <location evidence="2 19">Cell membrane</location>
        <topology evidence="2 19">Multi-pass membrane protein</topology>
    </subcellularLocation>
</comment>
<dbReference type="NCBIfam" id="TIGR00317">
    <property type="entry name" value="cobS"/>
    <property type="match status" value="1"/>
</dbReference>
<evidence type="ECO:0000256" key="18">
    <source>
        <dbReference type="ARBA" id="ARBA00049504"/>
    </source>
</evidence>
<dbReference type="PANTHER" id="PTHR34148">
    <property type="entry name" value="ADENOSYLCOBINAMIDE-GDP RIBAZOLETRANSFERASE"/>
    <property type="match status" value="1"/>
</dbReference>
<dbReference type="KEGG" id="plia:E4191_07860"/>
<keyword evidence="7 19" id="KW-1003">Cell membrane</keyword>
<comment type="cofactor">
    <cofactor evidence="1 19">
        <name>Mg(2+)</name>
        <dbReference type="ChEBI" id="CHEBI:18420"/>
    </cofactor>
</comment>
<comment type="pathway">
    <text evidence="3 19">Cofactor biosynthesis; adenosylcobalamin biosynthesis; adenosylcobalamin from cob(II)yrinate a,c-diamide: step 7/7.</text>
</comment>
<dbReference type="HAMAP" id="MF_00719">
    <property type="entry name" value="CobS"/>
    <property type="match status" value="1"/>
</dbReference>
<dbReference type="Proteomes" id="UP000296374">
    <property type="component" value="Chromosome"/>
</dbReference>
<dbReference type="GO" id="GO:0051073">
    <property type="term" value="F:adenosylcobinamide-GDP ribazoletransferase activity"/>
    <property type="evidence" value="ECO:0007669"/>
    <property type="project" value="UniProtKB-UniRule"/>
</dbReference>
<evidence type="ECO:0000256" key="1">
    <source>
        <dbReference type="ARBA" id="ARBA00001946"/>
    </source>
</evidence>
<dbReference type="GO" id="GO:0009236">
    <property type="term" value="P:cobalamin biosynthetic process"/>
    <property type="evidence" value="ECO:0007669"/>
    <property type="project" value="UniProtKB-UniRule"/>
</dbReference>
<evidence type="ECO:0000256" key="8">
    <source>
        <dbReference type="ARBA" id="ARBA00022573"/>
    </source>
</evidence>
<evidence type="ECO:0000256" key="5">
    <source>
        <dbReference type="ARBA" id="ARBA00013200"/>
    </source>
</evidence>
<sequence length="240" mass="24180">MTRPQQVLLALVFLTRLPLGRFLPPRMVPLSEAAWAFPLVGALVGAMAGLPLWLAGPGLLPAALAVALAVWLTGALHEDALADFADAGGGRTREDRLRIMRDSTIGSYGTMALIATALIRVAALTALGPLALIGAAALGRVAPVLLMRALPPARSDGLGQGAGRPSRRAAAMAALIGVLALWLCAPGPGAAALATVLVGLSVVAVSRRACRLLGGQTGDVLGASALLAECAALVGLALMT</sequence>
<organism evidence="20 21">
    <name type="scientific">Paracoccus liaowanqingii</name>
    <dbReference type="NCBI Taxonomy" id="2560053"/>
    <lineage>
        <taxon>Bacteria</taxon>
        <taxon>Pseudomonadati</taxon>
        <taxon>Pseudomonadota</taxon>
        <taxon>Alphaproteobacteria</taxon>
        <taxon>Rhodobacterales</taxon>
        <taxon>Paracoccaceae</taxon>
        <taxon>Paracoccus</taxon>
    </lineage>
</organism>
<dbReference type="UniPathway" id="UPA00148">
    <property type="reaction ID" value="UER00238"/>
</dbReference>
<gene>
    <name evidence="19 20" type="primary">cobS</name>
    <name evidence="20" type="ORF">E4191_07860</name>
</gene>
<comment type="catalytic activity">
    <reaction evidence="18 19">
        <text>alpha-ribazole 5'-phosphate + adenosylcob(III)inamide-GDP = adenosylcob(III)alamin 5'-phosphate + GMP + H(+)</text>
        <dbReference type="Rhea" id="RHEA:23560"/>
        <dbReference type="ChEBI" id="CHEBI:15378"/>
        <dbReference type="ChEBI" id="CHEBI:57918"/>
        <dbReference type="ChEBI" id="CHEBI:58115"/>
        <dbReference type="ChEBI" id="CHEBI:60487"/>
        <dbReference type="ChEBI" id="CHEBI:60493"/>
        <dbReference type="EC" id="2.7.8.26"/>
    </reaction>
</comment>
<evidence type="ECO:0000256" key="7">
    <source>
        <dbReference type="ARBA" id="ARBA00022475"/>
    </source>
</evidence>
<evidence type="ECO:0000256" key="4">
    <source>
        <dbReference type="ARBA" id="ARBA00010561"/>
    </source>
</evidence>
<comment type="similarity">
    <text evidence="4 19">Belongs to the CobS family.</text>
</comment>
<dbReference type="AlphaFoldDB" id="A0A4P7HKI8"/>
<evidence type="ECO:0000256" key="3">
    <source>
        <dbReference type="ARBA" id="ARBA00004663"/>
    </source>
</evidence>
<dbReference type="RefSeq" id="WP_135312925.1">
    <property type="nucleotide sequence ID" value="NZ_CP038439.1"/>
</dbReference>
<evidence type="ECO:0000256" key="13">
    <source>
        <dbReference type="ARBA" id="ARBA00023136"/>
    </source>
</evidence>
<dbReference type="Pfam" id="PF02654">
    <property type="entry name" value="CobS"/>
    <property type="match status" value="1"/>
</dbReference>
<evidence type="ECO:0000256" key="15">
    <source>
        <dbReference type="ARBA" id="ARBA00032605"/>
    </source>
</evidence>
<keyword evidence="10 19" id="KW-0812">Transmembrane</keyword>
<keyword evidence="9 19" id="KW-0808">Transferase</keyword>
<keyword evidence="11 19" id="KW-0460">Magnesium</keyword>
<evidence type="ECO:0000256" key="17">
    <source>
        <dbReference type="ARBA" id="ARBA00048623"/>
    </source>
</evidence>
<evidence type="ECO:0000313" key="21">
    <source>
        <dbReference type="Proteomes" id="UP000296374"/>
    </source>
</evidence>
<comment type="function">
    <text evidence="14 19">Joins adenosylcobinamide-GDP and alpha-ribazole to generate adenosylcobalamin (Ado-cobalamin). Also synthesizes adenosylcobalamin 5'-phosphate from adenosylcobinamide-GDP and alpha-ribazole 5'-phosphate.</text>
</comment>
<accession>A0A4P7HKI8</accession>
<keyword evidence="12 19" id="KW-1133">Transmembrane helix</keyword>
<feature type="transmembrane region" description="Helical" evidence="19">
    <location>
        <begin position="52"/>
        <end position="72"/>
    </location>
</feature>
<evidence type="ECO:0000256" key="19">
    <source>
        <dbReference type="HAMAP-Rule" id="MF_00719"/>
    </source>
</evidence>
<reference evidence="21" key="1">
    <citation type="submission" date="2019-03" db="EMBL/GenBank/DDBJ databases">
        <authorList>
            <person name="Li J."/>
        </authorList>
    </citation>
    <scope>NUCLEOTIDE SEQUENCE [LARGE SCALE GENOMIC DNA]</scope>
    <source>
        <strain evidence="21">2251</strain>
    </source>
</reference>
<evidence type="ECO:0000256" key="11">
    <source>
        <dbReference type="ARBA" id="ARBA00022842"/>
    </source>
</evidence>
<dbReference type="EMBL" id="CP038439">
    <property type="protein sequence ID" value="QBX34636.1"/>
    <property type="molecule type" value="Genomic_DNA"/>
</dbReference>
<evidence type="ECO:0000313" key="20">
    <source>
        <dbReference type="EMBL" id="QBX34636.1"/>
    </source>
</evidence>
<dbReference type="InterPro" id="IPR003805">
    <property type="entry name" value="CobS"/>
</dbReference>
<evidence type="ECO:0000256" key="6">
    <source>
        <dbReference type="ARBA" id="ARBA00015850"/>
    </source>
</evidence>
<keyword evidence="13 19" id="KW-0472">Membrane</keyword>
<comment type="caution">
    <text evidence="19">Lacks conserved residue(s) required for the propagation of feature annotation.</text>
</comment>
<evidence type="ECO:0000256" key="9">
    <source>
        <dbReference type="ARBA" id="ARBA00022679"/>
    </source>
</evidence>
<evidence type="ECO:0000256" key="14">
    <source>
        <dbReference type="ARBA" id="ARBA00025228"/>
    </source>
</evidence>
<dbReference type="GO" id="GO:0005886">
    <property type="term" value="C:plasma membrane"/>
    <property type="evidence" value="ECO:0007669"/>
    <property type="project" value="UniProtKB-SubCell"/>
</dbReference>
<name>A0A4P7HKI8_9RHOB</name>
<evidence type="ECO:0000256" key="2">
    <source>
        <dbReference type="ARBA" id="ARBA00004651"/>
    </source>
</evidence>
<evidence type="ECO:0000256" key="16">
    <source>
        <dbReference type="ARBA" id="ARBA00032853"/>
    </source>
</evidence>
<protein>
    <recommendedName>
        <fullName evidence="6 19">Adenosylcobinamide-GDP ribazoletransferase</fullName>
        <ecNumber evidence="5 19">2.7.8.26</ecNumber>
    </recommendedName>
    <alternativeName>
        <fullName evidence="16 19">Cobalamin synthase</fullName>
    </alternativeName>
    <alternativeName>
        <fullName evidence="15 19">Cobalamin-5'-phosphate synthase</fullName>
    </alternativeName>
</protein>
<dbReference type="EC" id="2.7.8.26" evidence="5 19"/>
<feature type="transmembrane region" description="Helical" evidence="19">
    <location>
        <begin position="220"/>
        <end position="239"/>
    </location>
</feature>